<dbReference type="Gene3D" id="2.60.40.790">
    <property type="match status" value="1"/>
</dbReference>
<sequence length="147" mass="17122">MALVKWNPMNELANWEREVDRMIRDVFSPEVRLFEDISHVVPLIDMEETDDAFNITAELPGMKKEDIKITFQDNILTISGEKKTEEKREEKNFHRMERSFGKFSRSIGIPAGVVLDKIDAEYKNGVLYIHIPKAEEAKTKKIDIKLK</sequence>
<comment type="caution">
    <text evidence="4">The sequence shown here is derived from an EMBL/GenBank/DDBJ whole genome shotgun (WGS) entry which is preliminary data.</text>
</comment>
<dbReference type="InterPro" id="IPR002068">
    <property type="entry name" value="A-crystallin/Hsp20_dom"/>
</dbReference>
<evidence type="ECO:0000256" key="1">
    <source>
        <dbReference type="PROSITE-ProRule" id="PRU00285"/>
    </source>
</evidence>
<dbReference type="CDD" id="cd06464">
    <property type="entry name" value="ACD_sHsps-like"/>
    <property type="match status" value="1"/>
</dbReference>
<dbReference type="EMBL" id="DROD01000677">
    <property type="protein sequence ID" value="HHJ53651.1"/>
    <property type="molecule type" value="Genomic_DNA"/>
</dbReference>
<reference evidence="4" key="1">
    <citation type="journal article" date="2020" name="mSystems">
        <title>Genome- and Community-Level Interaction Insights into Carbon Utilization and Element Cycling Functions of Hydrothermarchaeota in Hydrothermal Sediment.</title>
        <authorList>
            <person name="Zhou Z."/>
            <person name="Liu Y."/>
            <person name="Xu W."/>
            <person name="Pan J."/>
            <person name="Luo Z.H."/>
            <person name="Li M."/>
        </authorList>
    </citation>
    <scope>NUCLEOTIDE SEQUENCE [LARGE SCALE GENOMIC DNA]</scope>
    <source>
        <strain evidence="4">HyVt-527</strain>
    </source>
</reference>
<dbReference type="PANTHER" id="PTHR11527">
    <property type="entry name" value="HEAT-SHOCK PROTEIN 20 FAMILY MEMBER"/>
    <property type="match status" value="1"/>
</dbReference>
<evidence type="ECO:0000259" key="3">
    <source>
        <dbReference type="PROSITE" id="PS01031"/>
    </source>
</evidence>
<dbReference type="InterPro" id="IPR031107">
    <property type="entry name" value="Small_HSP"/>
</dbReference>
<accession>A0A7V5PR14</accession>
<dbReference type="Proteomes" id="UP000886124">
    <property type="component" value="Unassembled WGS sequence"/>
</dbReference>
<evidence type="ECO:0000256" key="2">
    <source>
        <dbReference type="RuleBase" id="RU003616"/>
    </source>
</evidence>
<dbReference type="SUPFAM" id="SSF49764">
    <property type="entry name" value="HSP20-like chaperones"/>
    <property type="match status" value="1"/>
</dbReference>
<dbReference type="PROSITE" id="PS01031">
    <property type="entry name" value="SHSP"/>
    <property type="match status" value="1"/>
</dbReference>
<feature type="domain" description="SHSP" evidence="3">
    <location>
        <begin position="35"/>
        <end position="147"/>
    </location>
</feature>
<gene>
    <name evidence="4" type="ORF">ENJ89_10685</name>
</gene>
<protein>
    <submittedName>
        <fullName evidence="4">Hsp20/alpha crystallin family protein</fullName>
    </submittedName>
</protein>
<name>A0A7V5PR14_CALAY</name>
<dbReference type="AlphaFoldDB" id="A0A7V5PR14"/>
<proteinExistence type="inferred from homology"/>
<organism evidence="4">
    <name type="scientific">Caldithrix abyssi</name>
    <dbReference type="NCBI Taxonomy" id="187145"/>
    <lineage>
        <taxon>Bacteria</taxon>
        <taxon>Pseudomonadati</taxon>
        <taxon>Calditrichota</taxon>
        <taxon>Calditrichia</taxon>
        <taxon>Calditrichales</taxon>
        <taxon>Calditrichaceae</taxon>
        <taxon>Caldithrix</taxon>
    </lineage>
</organism>
<evidence type="ECO:0000313" key="4">
    <source>
        <dbReference type="EMBL" id="HHJ53651.1"/>
    </source>
</evidence>
<comment type="similarity">
    <text evidence="1 2">Belongs to the small heat shock protein (HSP20) family.</text>
</comment>
<dbReference type="InterPro" id="IPR008978">
    <property type="entry name" value="HSP20-like_chaperone"/>
</dbReference>
<dbReference type="Pfam" id="PF00011">
    <property type="entry name" value="HSP20"/>
    <property type="match status" value="1"/>
</dbReference>